<dbReference type="RefSeq" id="XP_016923080.2">
    <property type="nucleotide sequence ID" value="XM_017067591.4"/>
</dbReference>
<dbReference type="Proteomes" id="UP001652628">
    <property type="component" value="Chromosome X"/>
</dbReference>
<evidence type="ECO:0000256" key="1">
    <source>
        <dbReference type="SAM" id="MobiDB-lite"/>
    </source>
</evidence>
<dbReference type="AlphaFoldDB" id="A0AB39YWG8"/>
<name>A0AB39YWG8_DROSZ</name>
<gene>
    <name evidence="3" type="primary">LOC108004641</name>
</gene>
<feature type="compositionally biased region" description="Low complexity" evidence="1">
    <location>
        <begin position="40"/>
        <end position="72"/>
    </location>
</feature>
<evidence type="ECO:0000313" key="3">
    <source>
        <dbReference type="RefSeq" id="XP_016923080.2"/>
    </source>
</evidence>
<feature type="compositionally biased region" description="Pro residues" evidence="1">
    <location>
        <begin position="143"/>
        <end position="163"/>
    </location>
</feature>
<keyword evidence="2" id="KW-1185">Reference proteome</keyword>
<dbReference type="GeneID" id="108004641"/>
<reference evidence="3" key="1">
    <citation type="submission" date="2025-08" db="UniProtKB">
        <authorList>
            <consortium name="RefSeq"/>
        </authorList>
    </citation>
    <scope>IDENTIFICATION</scope>
</reference>
<organism evidence="2 3">
    <name type="scientific">Drosophila suzukii</name>
    <name type="common">Spotted-wing drosophila fruit fly</name>
    <dbReference type="NCBI Taxonomy" id="28584"/>
    <lineage>
        <taxon>Eukaryota</taxon>
        <taxon>Metazoa</taxon>
        <taxon>Ecdysozoa</taxon>
        <taxon>Arthropoda</taxon>
        <taxon>Hexapoda</taxon>
        <taxon>Insecta</taxon>
        <taxon>Pterygota</taxon>
        <taxon>Neoptera</taxon>
        <taxon>Endopterygota</taxon>
        <taxon>Diptera</taxon>
        <taxon>Brachycera</taxon>
        <taxon>Muscomorpha</taxon>
        <taxon>Ephydroidea</taxon>
        <taxon>Drosophilidae</taxon>
        <taxon>Drosophila</taxon>
        <taxon>Sophophora</taxon>
    </lineage>
</organism>
<accession>A0AB39YWG8</accession>
<protein>
    <submittedName>
        <fullName evidence="3">Uncharacterized protein</fullName>
    </submittedName>
</protein>
<feature type="region of interest" description="Disordered" evidence="1">
    <location>
        <begin position="33"/>
        <end position="72"/>
    </location>
</feature>
<sequence length="206" mass="22487">MKVTSGKRVFDEELLSMSLDDYYLKNVKKTNFVPSRSGPNASSTSNSSSSSHASHSSSSSHASHSSHSSHSNANSLYQRTHFFGPAYRNTPSSLLNVRVDNLLRHLKDLTVVVDSKGLVGSAQKRLDVITKRLAQVTKMSSSPPTPPMPPMPPMSPRPSPPDQDPQATKEAQVPEDAQIAQDYDDTLVLTIGDEALYDEAYKTDTL</sequence>
<evidence type="ECO:0000313" key="2">
    <source>
        <dbReference type="Proteomes" id="UP001652628"/>
    </source>
</evidence>
<feature type="region of interest" description="Disordered" evidence="1">
    <location>
        <begin position="136"/>
        <end position="184"/>
    </location>
</feature>
<proteinExistence type="predicted"/>